<dbReference type="RefSeq" id="WP_036199472.1">
    <property type="nucleotide sequence ID" value="NZ_AVCY01000010.1"/>
</dbReference>
<dbReference type="Proteomes" id="UP000030408">
    <property type="component" value="Unassembled WGS sequence"/>
</dbReference>
<accession>A0A0A3I150</accession>
<keyword evidence="1" id="KW-1133">Transmembrane helix</keyword>
<dbReference type="EMBL" id="JPVO01000046">
    <property type="protein sequence ID" value="KGR76353.1"/>
    <property type="molecule type" value="Genomic_DNA"/>
</dbReference>
<organism evidence="2 3">
    <name type="scientific">Ureibacillus sinduriensis BLB-1 = JCM 15800</name>
    <dbReference type="NCBI Taxonomy" id="1384057"/>
    <lineage>
        <taxon>Bacteria</taxon>
        <taxon>Bacillati</taxon>
        <taxon>Bacillota</taxon>
        <taxon>Bacilli</taxon>
        <taxon>Bacillales</taxon>
        <taxon>Caryophanaceae</taxon>
        <taxon>Ureibacillus</taxon>
    </lineage>
</organism>
<proteinExistence type="predicted"/>
<gene>
    <name evidence="2" type="ORF">CD33_07365</name>
</gene>
<keyword evidence="1" id="KW-0812">Transmembrane</keyword>
<protein>
    <submittedName>
        <fullName evidence="2">Uncharacterized protein</fullName>
    </submittedName>
</protein>
<dbReference type="STRING" id="1384057.CD33_07365"/>
<name>A0A0A3I150_9BACL</name>
<dbReference type="OrthoDB" id="1931516at2"/>
<evidence type="ECO:0000256" key="1">
    <source>
        <dbReference type="SAM" id="Phobius"/>
    </source>
</evidence>
<feature type="transmembrane region" description="Helical" evidence="1">
    <location>
        <begin position="12"/>
        <end position="34"/>
    </location>
</feature>
<evidence type="ECO:0000313" key="2">
    <source>
        <dbReference type="EMBL" id="KGR76353.1"/>
    </source>
</evidence>
<dbReference type="AlphaFoldDB" id="A0A0A3I150"/>
<keyword evidence="3" id="KW-1185">Reference proteome</keyword>
<evidence type="ECO:0000313" key="3">
    <source>
        <dbReference type="Proteomes" id="UP000030408"/>
    </source>
</evidence>
<reference evidence="2 3" key="1">
    <citation type="submission" date="2014-02" db="EMBL/GenBank/DDBJ databases">
        <title>Draft genome sequence of Lysinibacillus sinduriensis JCM 15800.</title>
        <authorList>
            <person name="Zhang F."/>
            <person name="Wang G."/>
            <person name="Zhang L."/>
        </authorList>
    </citation>
    <scope>NUCLEOTIDE SEQUENCE [LARGE SCALE GENOMIC DNA]</scope>
    <source>
        <strain evidence="2 3">JCM 15800</strain>
    </source>
</reference>
<dbReference type="eggNOG" id="ENOG5033C3S">
    <property type="taxonomic scope" value="Bacteria"/>
</dbReference>
<keyword evidence="1" id="KW-0472">Membrane</keyword>
<comment type="caution">
    <text evidence="2">The sequence shown here is derived from an EMBL/GenBank/DDBJ whole genome shotgun (WGS) entry which is preliminary data.</text>
</comment>
<sequence length="89" mass="10413">MLKVKFKVNERRFFIPVPYIIINIASLIIASNWFNRFINKAIEKDGSKFIFPVIEREQLKPLLKELSNHRGLTLIETVSKDGTEIKIKL</sequence>